<dbReference type="CDD" id="cd00082">
    <property type="entry name" value="HisKA"/>
    <property type="match status" value="1"/>
</dbReference>
<dbReference type="InterPro" id="IPR001610">
    <property type="entry name" value="PAC"/>
</dbReference>
<evidence type="ECO:0000259" key="8">
    <source>
        <dbReference type="PROSITE" id="PS50110"/>
    </source>
</evidence>
<evidence type="ECO:0000313" key="11">
    <source>
        <dbReference type="EMBL" id="MFC3002859.1"/>
    </source>
</evidence>
<reference evidence="12" key="1">
    <citation type="journal article" date="2019" name="Int. J. Syst. Evol. Microbiol.">
        <title>The Global Catalogue of Microorganisms (GCM) 10K type strain sequencing project: providing services to taxonomists for standard genome sequencing and annotation.</title>
        <authorList>
            <consortium name="The Broad Institute Genomics Platform"/>
            <consortium name="The Broad Institute Genome Sequencing Center for Infectious Disease"/>
            <person name="Wu L."/>
            <person name="Ma J."/>
        </authorList>
    </citation>
    <scope>NUCLEOTIDE SEQUENCE [LARGE SCALE GENOMIC DNA]</scope>
    <source>
        <strain evidence="12">CGMCC 1.16855</strain>
    </source>
</reference>
<accession>A0ABV7C1E4</accession>
<dbReference type="EC" id="2.7.13.3" evidence="2"/>
<evidence type="ECO:0000259" key="10">
    <source>
        <dbReference type="PROSITE" id="PS50113"/>
    </source>
</evidence>
<dbReference type="Gene3D" id="3.30.450.20">
    <property type="entry name" value="PAS domain"/>
    <property type="match status" value="3"/>
</dbReference>
<keyword evidence="6" id="KW-1133">Transmembrane helix</keyword>
<evidence type="ECO:0000256" key="4">
    <source>
        <dbReference type="PROSITE-ProRule" id="PRU00169"/>
    </source>
</evidence>
<keyword evidence="11" id="KW-0067">ATP-binding</keyword>
<dbReference type="InterPro" id="IPR000014">
    <property type="entry name" value="PAS"/>
</dbReference>
<dbReference type="InterPro" id="IPR000700">
    <property type="entry name" value="PAS-assoc_C"/>
</dbReference>
<dbReference type="SMART" id="SM00086">
    <property type="entry name" value="PAC"/>
    <property type="match status" value="2"/>
</dbReference>
<evidence type="ECO:0000256" key="5">
    <source>
        <dbReference type="SAM" id="Coils"/>
    </source>
</evidence>
<dbReference type="PROSITE" id="PS50113">
    <property type="entry name" value="PAC"/>
    <property type="match status" value="2"/>
</dbReference>
<keyword evidence="11" id="KW-0547">Nucleotide-binding</keyword>
<organism evidence="11 12">
    <name type="scientific">Falsiroseomonas tokyonensis</name>
    <dbReference type="NCBI Taxonomy" id="430521"/>
    <lineage>
        <taxon>Bacteria</taxon>
        <taxon>Pseudomonadati</taxon>
        <taxon>Pseudomonadota</taxon>
        <taxon>Alphaproteobacteria</taxon>
        <taxon>Acetobacterales</taxon>
        <taxon>Roseomonadaceae</taxon>
        <taxon>Falsiroseomonas</taxon>
    </lineage>
</organism>
<dbReference type="InterPro" id="IPR035965">
    <property type="entry name" value="PAS-like_dom_sf"/>
</dbReference>
<dbReference type="InterPro" id="IPR005467">
    <property type="entry name" value="His_kinase_dom"/>
</dbReference>
<dbReference type="GO" id="GO:0005524">
    <property type="term" value="F:ATP binding"/>
    <property type="evidence" value="ECO:0007669"/>
    <property type="project" value="UniProtKB-KW"/>
</dbReference>
<feature type="transmembrane region" description="Helical" evidence="6">
    <location>
        <begin position="283"/>
        <end position="305"/>
    </location>
</feature>
<dbReference type="SUPFAM" id="SSF55785">
    <property type="entry name" value="PYP-like sensor domain (PAS domain)"/>
    <property type="match status" value="2"/>
</dbReference>
<dbReference type="Gene3D" id="1.10.287.130">
    <property type="match status" value="1"/>
</dbReference>
<evidence type="ECO:0000256" key="2">
    <source>
        <dbReference type="ARBA" id="ARBA00012438"/>
    </source>
</evidence>
<dbReference type="CDD" id="cd12914">
    <property type="entry name" value="PDC1_DGC_like"/>
    <property type="match status" value="1"/>
</dbReference>
<dbReference type="SUPFAM" id="SSF52172">
    <property type="entry name" value="CheY-like"/>
    <property type="match status" value="1"/>
</dbReference>
<dbReference type="InterPro" id="IPR013656">
    <property type="entry name" value="PAS_4"/>
</dbReference>
<dbReference type="Gene3D" id="3.30.565.10">
    <property type="entry name" value="Histidine kinase-like ATPase, C-terminal domain"/>
    <property type="match status" value="1"/>
</dbReference>
<dbReference type="PANTHER" id="PTHR43065:SF42">
    <property type="entry name" value="TWO-COMPONENT SENSOR PPRA"/>
    <property type="match status" value="1"/>
</dbReference>
<dbReference type="InterPro" id="IPR004358">
    <property type="entry name" value="Sig_transdc_His_kin-like_C"/>
</dbReference>
<evidence type="ECO:0000313" key="12">
    <source>
        <dbReference type="Proteomes" id="UP001595420"/>
    </source>
</evidence>
<dbReference type="SMART" id="SM00388">
    <property type="entry name" value="HisKA"/>
    <property type="match status" value="1"/>
</dbReference>
<dbReference type="InterPro" id="IPR036097">
    <property type="entry name" value="HisK_dim/P_sf"/>
</dbReference>
<feature type="domain" description="Histidine kinase" evidence="7">
    <location>
        <begin position="634"/>
        <end position="864"/>
    </location>
</feature>
<dbReference type="InterPro" id="IPR011006">
    <property type="entry name" value="CheY-like_superfamily"/>
</dbReference>
<dbReference type="CDD" id="cd00130">
    <property type="entry name" value="PAS"/>
    <property type="match status" value="1"/>
</dbReference>
<dbReference type="Gene3D" id="2.10.70.100">
    <property type="match status" value="1"/>
</dbReference>
<dbReference type="SMART" id="SM00387">
    <property type="entry name" value="HATPase_c"/>
    <property type="match status" value="1"/>
</dbReference>
<feature type="transmembrane region" description="Helical" evidence="6">
    <location>
        <begin position="250"/>
        <end position="271"/>
    </location>
</feature>
<feature type="domain" description="Response regulatory" evidence="8">
    <location>
        <begin position="884"/>
        <end position="994"/>
    </location>
</feature>
<feature type="domain" description="PAC" evidence="10">
    <location>
        <begin position="416"/>
        <end position="467"/>
    </location>
</feature>
<dbReference type="Pfam" id="PF02518">
    <property type="entry name" value="HATPase_c"/>
    <property type="match status" value="1"/>
</dbReference>
<dbReference type="InterPro" id="IPR003661">
    <property type="entry name" value="HisK_dim/P_dom"/>
</dbReference>
<keyword evidence="6" id="KW-0812">Transmembrane</keyword>
<evidence type="ECO:0000256" key="1">
    <source>
        <dbReference type="ARBA" id="ARBA00000085"/>
    </source>
</evidence>
<dbReference type="Gene3D" id="3.40.50.2300">
    <property type="match status" value="1"/>
</dbReference>
<dbReference type="PROSITE" id="PS50110">
    <property type="entry name" value="RESPONSE_REGULATORY"/>
    <property type="match status" value="1"/>
</dbReference>
<feature type="domain" description="PAC" evidence="10">
    <location>
        <begin position="569"/>
        <end position="621"/>
    </location>
</feature>
<dbReference type="Pfam" id="PF00072">
    <property type="entry name" value="Response_reg"/>
    <property type="match status" value="1"/>
</dbReference>
<dbReference type="InterPro" id="IPR003594">
    <property type="entry name" value="HATPase_dom"/>
</dbReference>
<gene>
    <name evidence="11" type="ORF">ACFOD3_23365</name>
</gene>
<dbReference type="NCBIfam" id="TIGR00229">
    <property type="entry name" value="sensory_box"/>
    <property type="match status" value="1"/>
</dbReference>
<keyword evidence="5" id="KW-0175">Coiled coil</keyword>
<evidence type="ECO:0000259" key="9">
    <source>
        <dbReference type="PROSITE" id="PS50112"/>
    </source>
</evidence>
<evidence type="ECO:0000256" key="6">
    <source>
        <dbReference type="SAM" id="Phobius"/>
    </source>
</evidence>
<protein>
    <recommendedName>
        <fullName evidence="2">histidine kinase</fullName>
        <ecNumber evidence="2">2.7.13.3</ecNumber>
    </recommendedName>
</protein>
<comment type="caution">
    <text evidence="11">The sequence shown here is derived from an EMBL/GenBank/DDBJ whole genome shotgun (WGS) entry which is preliminary data.</text>
</comment>
<dbReference type="SUPFAM" id="SSF55874">
    <property type="entry name" value="ATPase domain of HSP90 chaperone/DNA topoisomerase II/histidine kinase"/>
    <property type="match status" value="1"/>
</dbReference>
<feature type="modified residue" description="4-aspartylphosphate" evidence="4">
    <location>
        <position position="934"/>
    </location>
</feature>
<dbReference type="Proteomes" id="UP001595420">
    <property type="component" value="Unassembled WGS sequence"/>
</dbReference>
<evidence type="ECO:0000256" key="3">
    <source>
        <dbReference type="ARBA" id="ARBA00022553"/>
    </source>
</evidence>
<dbReference type="SMART" id="SM00091">
    <property type="entry name" value="PAS"/>
    <property type="match status" value="1"/>
</dbReference>
<feature type="domain" description="PAS" evidence="9">
    <location>
        <begin position="493"/>
        <end position="538"/>
    </location>
</feature>
<keyword evidence="3 4" id="KW-0597">Phosphoprotein</keyword>
<dbReference type="InterPro" id="IPR036890">
    <property type="entry name" value="HATPase_C_sf"/>
</dbReference>
<evidence type="ECO:0000259" key="7">
    <source>
        <dbReference type="PROSITE" id="PS50109"/>
    </source>
</evidence>
<dbReference type="PROSITE" id="PS50109">
    <property type="entry name" value="HIS_KIN"/>
    <property type="match status" value="1"/>
</dbReference>
<feature type="transmembrane region" description="Helical" evidence="6">
    <location>
        <begin position="20"/>
        <end position="41"/>
    </location>
</feature>
<name>A0ABV7C1E4_9PROT</name>
<dbReference type="SUPFAM" id="SSF47384">
    <property type="entry name" value="Homodimeric domain of signal transducing histidine kinase"/>
    <property type="match status" value="1"/>
</dbReference>
<dbReference type="PROSITE" id="PS50112">
    <property type="entry name" value="PAS"/>
    <property type="match status" value="1"/>
</dbReference>
<dbReference type="Pfam" id="PF08448">
    <property type="entry name" value="PAS_4"/>
    <property type="match status" value="1"/>
</dbReference>
<dbReference type="PANTHER" id="PTHR43065">
    <property type="entry name" value="SENSOR HISTIDINE KINASE"/>
    <property type="match status" value="1"/>
</dbReference>
<sequence>MAREKAAERSEGGGQAGRWLALSLAAFALIAAWLFVAASLADRRATLDQGWADAQNSASLLAQQANHVLRIAELATARVAQLADRVDLEDLRGANWTELSEIATGTPEVEAIWVTDAQGRIRANSRDRRMVGLSQAEQRWFATLREGATGHVLGLMHGAPVDGWHFAWARRLRGAGGEFRGAVVAAISAERFGAGTERLQLGPDALLQIDRQDGTTVMRWPLAATGSTHGESGPPRGPAGMREVTDERGVVRLLAWQAAAGMPVVASAAIARSHVLEPFRRRLLRNGLIFGLSAAMAGVLALAALHSDRRERAARHSAEERGGALAAALAEREELLASVQEGEARLRLAEKAGRIGLWDWDLREGRLTLIGDVFDDWGLRSRRRISARAALRGVQAEDRLALAAALTAAVRGEVPLEAEFRLAQLRPERWIAVRAEVRRGVDGQPRRMLGIALDVTDRRQKAQALAEANATLERRVAERTGALADANARLREGEARFRGIFDATFQFIGLLSPDGTVLEANDAMLRLGGVTAAEVMGRPYWDAPWWPEDAGIRAAVRDAVRHAAAGHFVRRELAMRGGDGLPLAIDFSVKPVRDEDGLVSLLVPEARDVSSLKAAQAQLLEAQKMEVLGRLTGGVAHDFNNLLMTVLGNLALARKRLGEAATPQLLRHLDAAALGAERGAQLTQRLLAFARRQDLNPCPVDLATLLAGLSELLRRSAGPRIQLAVEAPADLPPALVDPHALELALMNLVVNARDAMPDGGRIVVRLDAQVVDPGVPPQAPGQAVPDLTPGRYLRVAVADTGTGMDAATLARAVEPFFSTKGPGQGTGLGLSMVHGLAHQSGGALEIESAPGRGTVATLWLPVSAEAPAPVVAGREGEAPRGSGQVLLVDDEPLVLESTAALLADLGYEVQTAESAEEALRMLAAGARPVALVTDHAMPGMTGAVLAARLARERPGLPVILATGYAGPWPDGEGPPRLVKPYTQLQLGRALAALLAR</sequence>
<dbReference type="EMBL" id="JBHRSB010000008">
    <property type="protein sequence ID" value="MFC3002859.1"/>
    <property type="molecule type" value="Genomic_DNA"/>
</dbReference>
<feature type="coiled-coil region" evidence="5">
    <location>
        <begin position="325"/>
        <end position="352"/>
    </location>
</feature>
<dbReference type="InterPro" id="IPR001789">
    <property type="entry name" value="Sig_transdc_resp-reg_receiver"/>
</dbReference>
<proteinExistence type="predicted"/>
<dbReference type="PRINTS" id="PR00344">
    <property type="entry name" value="BCTRLSENSOR"/>
</dbReference>
<dbReference type="SMART" id="SM00448">
    <property type="entry name" value="REC"/>
    <property type="match status" value="1"/>
</dbReference>
<comment type="catalytic activity">
    <reaction evidence="1">
        <text>ATP + protein L-histidine = ADP + protein N-phospho-L-histidine.</text>
        <dbReference type="EC" id="2.7.13.3"/>
    </reaction>
</comment>
<keyword evidence="12" id="KW-1185">Reference proteome</keyword>
<keyword evidence="6" id="KW-0472">Membrane</keyword>